<dbReference type="Proteomes" id="UP000306196">
    <property type="component" value="Unassembled WGS sequence"/>
</dbReference>
<dbReference type="EMBL" id="VAUV01000009">
    <property type="protein sequence ID" value="TLD70260.1"/>
    <property type="molecule type" value="Genomic_DNA"/>
</dbReference>
<accession>A0A5R8KD83</accession>
<dbReference type="GO" id="GO:0005737">
    <property type="term" value="C:cytoplasm"/>
    <property type="evidence" value="ECO:0007669"/>
    <property type="project" value="TreeGrafter"/>
</dbReference>
<dbReference type="Gene3D" id="3.40.50.720">
    <property type="entry name" value="NAD(P)-binding Rossmann-like Domain"/>
    <property type="match status" value="1"/>
</dbReference>
<dbReference type="InterPro" id="IPR051783">
    <property type="entry name" value="NAD(P)-dependent_oxidoreduct"/>
</dbReference>
<protein>
    <submittedName>
        <fullName evidence="2">DUF1731 domain-containing protein</fullName>
    </submittedName>
</protein>
<organism evidence="2 3">
    <name type="scientific">Phragmitibacter flavus</name>
    <dbReference type="NCBI Taxonomy" id="2576071"/>
    <lineage>
        <taxon>Bacteria</taxon>
        <taxon>Pseudomonadati</taxon>
        <taxon>Verrucomicrobiota</taxon>
        <taxon>Verrucomicrobiia</taxon>
        <taxon>Verrucomicrobiales</taxon>
        <taxon>Verrucomicrobiaceae</taxon>
        <taxon>Phragmitibacter</taxon>
    </lineage>
</organism>
<dbReference type="AlphaFoldDB" id="A0A5R8KD83"/>
<dbReference type="RefSeq" id="WP_138086859.1">
    <property type="nucleotide sequence ID" value="NZ_VAUV01000009.1"/>
</dbReference>
<name>A0A5R8KD83_9BACT</name>
<feature type="domain" description="NAD-dependent epimerase/dehydratase" evidence="1">
    <location>
        <begin position="7"/>
        <end position="205"/>
    </location>
</feature>
<reference evidence="2 3" key="1">
    <citation type="submission" date="2019-05" db="EMBL/GenBank/DDBJ databases">
        <title>Verrucobacter flavum gen. nov., sp. nov. a new member of the family Verrucomicrobiaceae.</title>
        <authorList>
            <person name="Szuroczki S."/>
            <person name="Abbaszade G."/>
            <person name="Szabo A."/>
            <person name="Felfoldi T."/>
            <person name="Schumann P."/>
            <person name="Boka K."/>
            <person name="Keki Z."/>
            <person name="Toumi M."/>
            <person name="Toth E."/>
        </authorList>
    </citation>
    <scope>NUCLEOTIDE SEQUENCE [LARGE SCALE GENOMIC DNA]</scope>
    <source>
        <strain evidence="2 3">MG-N-17</strain>
    </source>
</reference>
<sequence>MFLLIGCGYIGERVADLLHQSGHSLAAVTHSQESAAKLRSTKPYPILTSDVSNHVNLQHLATQLPDAPTKILHCASSNRGGPSQYQRVFVHGCQNLIKTFPDAHLLFTSSTSVYPQLDGSEVTETTFAEPTARTSQLLRDAEQIVLAHHGTVARLAGLYGPHRSFVLKQFIEGTAAIEGNHGEGRCLNQIHREDAARALVHLFNLSPSGIFNVVDQHPLNQRDCYLQLQTLFNLPLPPTTEPNHERKRPWTHKRVSSAKLQSSGFTWRYPSYLDALKNDPELIPSILALVPSPAHPLGAHDH</sequence>
<dbReference type="InterPro" id="IPR001509">
    <property type="entry name" value="Epimerase_deHydtase"/>
</dbReference>
<dbReference type="PANTHER" id="PTHR48079">
    <property type="entry name" value="PROTEIN YEEZ"/>
    <property type="match status" value="1"/>
</dbReference>
<evidence type="ECO:0000259" key="1">
    <source>
        <dbReference type="Pfam" id="PF01370"/>
    </source>
</evidence>
<proteinExistence type="predicted"/>
<dbReference type="OrthoDB" id="9808276at2"/>
<dbReference type="Pfam" id="PF01370">
    <property type="entry name" value="Epimerase"/>
    <property type="match status" value="1"/>
</dbReference>
<evidence type="ECO:0000313" key="3">
    <source>
        <dbReference type="Proteomes" id="UP000306196"/>
    </source>
</evidence>
<keyword evidence="3" id="KW-1185">Reference proteome</keyword>
<dbReference type="PANTHER" id="PTHR48079:SF6">
    <property type="entry name" value="NAD(P)-BINDING DOMAIN-CONTAINING PROTEIN-RELATED"/>
    <property type="match status" value="1"/>
</dbReference>
<dbReference type="SUPFAM" id="SSF51735">
    <property type="entry name" value="NAD(P)-binding Rossmann-fold domains"/>
    <property type="match status" value="1"/>
</dbReference>
<comment type="caution">
    <text evidence="2">The sequence shown here is derived from an EMBL/GenBank/DDBJ whole genome shotgun (WGS) entry which is preliminary data.</text>
</comment>
<dbReference type="InterPro" id="IPR036291">
    <property type="entry name" value="NAD(P)-bd_dom_sf"/>
</dbReference>
<gene>
    <name evidence="2" type="ORF">FEM03_13830</name>
</gene>
<evidence type="ECO:0000313" key="2">
    <source>
        <dbReference type="EMBL" id="TLD70260.1"/>
    </source>
</evidence>
<dbReference type="GO" id="GO:0004029">
    <property type="term" value="F:aldehyde dehydrogenase (NAD+) activity"/>
    <property type="evidence" value="ECO:0007669"/>
    <property type="project" value="TreeGrafter"/>
</dbReference>